<accession>A0ABW0PAR4</accession>
<sequence length="87" mass="9800">MSTLDDQIKSVRQFPRAEIKAKELGAILGISDAALGSQRQRRTGPPAVVRQGCRPYYDRAEVLIWLQAQMERNARWTPPVNPDPSPE</sequence>
<reference evidence="2" key="1">
    <citation type="journal article" date="2019" name="Int. J. Syst. Evol. Microbiol.">
        <title>The Global Catalogue of Microorganisms (GCM) 10K type strain sequencing project: providing services to taxonomists for standard genome sequencing and annotation.</title>
        <authorList>
            <consortium name="The Broad Institute Genomics Platform"/>
            <consortium name="The Broad Institute Genome Sequencing Center for Infectious Disease"/>
            <person name="Wu L."/>
            <person name="Ma J."/>
        </authorList>
    </citation>
    <scope>NUCLEOTIDE SEQUENCE [LARGE SCALE GENOMIC DNA]</scope>
    <source>
        <strain evidence="2">CCUG 43117</strain>
    </source>
</reference>
<evidence type="ECO:0000313" key="2">
    <source>
        <dbReference type="Proteomes" id="UP001596060"/>
    </source>
</evidence>
<organism evidence="1 2">
    <name type="scientific">Bosea massiliensis</name>
    <dbReference type="NCBI Taxonomy" id="151419"/>
    <lineage>
        <taxon>Bacteria</taxon>
        <taxon>Pseudomonadati</taxon>
        <taxon>Pseudomonadota</taxon>
        <taxon>Alphaproteobacteria</taxon>
        <taxon>Hyphomicrobiales</taxon>
        <taxon>Boseaceae</taxon>
        <taxon>Bosea</taxon>
    </lineage>
</organism>
<evidence type="ECO:0000313" key="1">
    <source>
        <dbReference type="EMBL" id="MFC5508612.1"/>
    </source>
</evidence>
<gene>
    <name evidence="1" type="ORF">ACFPN9_25575</name>
</gene>
<protein>
    <recommendedName>
        <fullName evidence="3">Transcriptional regulator</fullName>
    </recommendedName>
</protein>
<name>A0ABW0PAR4_9HYPH</name>
<proteinExistence type="predicted"/>
<keyword evidence="2" id="KW-1185">Reference proteome</keyword>
<dbReference type="RefSeq" id="WP_377817840.1">
    <property type="nucleotide sequence ID" value="NZ_JBHSLU010000104.1"/>
</dbReference>
<dbReference type="Proteomes" id="UP001596060">
    <property type="component" value="Unassembled WGS sequence"/>
</dbReference>
<dbReference type="EMBL" id="JBHSLU010000104">
    <property type="protein sequence ID" value="MFC5508612.1"/>
    <property type="molecule type" value="Genomic_DNA"/>
</dbReference>
<evidence type="ECO:0008006" key="3">
    <source>
        <dbReference type="Google" id="ProtNLM"/>
    </source>
</evidence>
<comment type="caution">
    <text evidence="1">The sequence shown here is derived from an EMBL/GenBank/DDBJ whole genome shotgun (WGS) entry which is preliminary data.</text>
</comment>